<protein>
    <submittedName>
        <fullName evidence="2">GNAT family N-acetyltransferase</fullName>
    </submittedName>
</protein>
<name>A0ABP5XRW8_9ACTN</name>
<proteinExistence type="predicted"/>
<evidence type="ECO:0000259" key="1">
    <source>
        <dbReference type="PROSITE" id="PS51186"/>
    </source>
</evidence>
<dbReference type="InterPro" id="IPR000182">
    <property type="entry name" value="GNAT_dom"/>
</dbReference>
<accession>A0ABP5XRW8</accession>
<dbReference type="RefSeq" id="WP_346081357.1">
    <property type="nucleotide sequence ID" value="NZ_BAAATL010000001.1"/>
</dbReference>
<organism evidence="2 3">
    <name type="scientific">Streptomyces graminearus</name>
    <dbReference type="NCBI Taxonomy" id="284030"/>
    <lineage>
        <taxon>Bacteria</taxon>
        <taxon>Bacillati</taxon>
        <taxon>Actinomycetota</taxon>
        <taxon>Actinomycetes</taxon>
        <taxon>Kitasatosporales</taxon>
        <taxon>Streptomycetaceae</taxon>
        <taxon>Streptomyces</taxon>
    </lineage>
</organism>
<dbReference type="Gene3D" id="3.40.630.30">
    <property type="match status" value="1"/>
</dbReference>
<evidence type="ECO:0000313" key="3">
    <source>
        <dbReference type="Proteomes" id="UP001501721"/>
    </source>
</evidence>
<dbReference type="Proteomes" id="UP001501721">
    <property type="component" value="Unassembled WGS sequence"/>
</dbReference>
<dbReference type="InterPro" id="IPR016181">
    <property type="entry name" value="Acyl_CoA_acyltransferase"/>
</dbReference>
<gene>
    <name evidence="2" type="ORF">GCM10010422_04600</name>
</gene>
<keyword evidence="3" id="KW-1185">Reference proteome</keyword>
<dbReference type="EMBL" id="BAAATL010000001">
    <property type="protein sequence ID" value="GAA2466663.1"/>
    <property type="molecule type" value="Genomic_DNA"/>
</dbReference>
<dbReference type="Pfam" id="PF00583">
    <property type="entry name" value="Acetyltransf_1"/>
    <property type="match status" value="1"/>
</dbReference>
<feature type="domain" description="N-acetyltransferase" evidence="1">
    <location>
        <begin position="128"/>
        <end position="267"/>
    </location>
</feature>
<reference evidence="3" key="1">
    <citation type="journal article" date="2019" name="Int. J. Syst. Evol. Microbiol.">
        <title>The Global Catalogue of Microorganisms (GCM) 10K type strain sequencing project: providing services to taxonomists for standard genome sequencing and annotation.</title>
        <authorList>
            <consortium name="The Broad Institute Genomics Platform"/>
            <consortium name="The Broad Institute Genome Sequencing Center for Infectious Disease"/>
            <person name="Wu L."/>
            <person name="Ma J."/>
        </authorList>
    </citation>
    <scope>NUCLEOTIDE SEQUENCE [LARGE SCALE GENOMIC DNA]</scope>
    <source>
        <strain evidence="3">JCM 6923</strain>
    </source>
</reference>
<dbReference type="PROSITE" id="PS51186">
    <property type="entry name" value="GNAT"/>
    <property type="match status" value="1"/>
</dbReference>
<dbReference type="SUPFAM" id="SSF55729">
    <property type="entry name" value="Acyl-CoA N-acyltransferases (Nat)"/>
    <property type="match status" value="1"/>
</dbReference>
<comment type="caution">
    <text evidence="2">The sequence shown here is derived from an EMBL/GenBank/DDBJ whole genome shotgun (WGS) entry which is preliminary data.</text>
</comment>
<sequence>MHTDVQSFAVAHLLRRPAACRVGGFVVGFDPTTTSPYVNYATPVPGAAPTDADVTDLIAAFRTRGLLPRLEFAPDSAPAVEPALRRAGFTTEAVHEYLVCTPATLTVPGAAPEPGTAPAQGAAPEPAARVRVEAPVTDEDYVAIDTALSEAFGGEWAPSPEGAARLRRTEEGGGAVRFVRAEDGSCAGGALCSAPAEGTAELAGVGTLPGHRGRGIAAAVTAALAETLFARGARTVWLEYSGAGSRRVYERVGFRPGGTRMYLRHEG</sequence>
<evidence type="ECO:0000313" key="2">
    <source>
        <dbReference type="EMBL" id="GAA2466663.1"/>
    </source>
</evidence>